<comment type="caution">
    <text evidence="1">The sequence shown here is derived from an EMBL/GenBank/DDBJ whole genome shotgun (WGS) entry which is preliminary data.</text>
</comment>
<reference evidence="1" key="1">
    <citation type="submission" date="2020-02" db="EMBL/GenBank/DDBJ databases">
        <title>Genome sequencing of the panga catfish, Pangasius djambal.</title>
        <authorList>
            <person name="Wen M."/>
            <person name="Zahm M."/>
            <person name="Roques C."/>
            <person name="Cabau C."/>
            <person name="Klopp C."/>
            <person name="Donnadieu C."/>
            <person name="Jouanno E."/>
            <person name="Avarre J.-C."/>
            <person name="Campet M."/>
            <person name="Ha T."/>
            <person name="Dugue R."/>
            <person name="Lampietro C."/>
            <person name="Louis A."/>
            <person name="Herpin A."/>
            <person name="Echchiki A."/>
            <person name="Berthelot C."/>
            <person name="Parey E."/>
            <person name="Roest-Crollius H."/>
            <person name="Braasch I."/>
            <person name="Postlethwait J.H."/>
            <person name="Bobe J."/>
            <person name="Montfort J."/>
            <person name="Bouchez O."/>
            <person name="Begum T."/>
            <person name="Schartl M."/>
            <person name="Gustiano R."/>
            <person name="Guiguen Y."/>
        </authorList>
    </citation>
    <scope>NUCLEOTIDE SEQUENCE</scope>
    <source>
        <strain evidence="1">Pdj_M5554</strain>
    </source>
</reference>
<evidence type="ECO:0000313" key="1">
    <source>
        <dbReference type="EMBL" id="MCJ8748507.1"/>
    </source>
</evidence>
<protein>
    <submittedName>
        <fullName evidence="1">Uncharacterized protein</fullName>
    </submittedName>
</protein>
<dbReference type="EMBL" id="CM041001">
    <property type="protein sequence ID" value="MCJ8748507.1"/>
    <property type="molecule type" value="Genomic_DNA"/>
</dbReference>
<accession>A0ACC5ZLP4</accession>
<dbReference type="Proteomes" id="UP000830395">
    <property type="component" value="Chromosome 27"/>
</dbReference>
<feature type="non-terminal residue" evidence="1">
    <location>
        <position position="159"/>
    </location>
</feature>
<name>A0ACC5ZLP4_9TELE</name>
<organism evidence="1 2">
    <name type="scientific">Pangasius djambal</name>
    <dbReference type="NCBI Taxonomy" id="1691987"/>
    <lineage>
        <taxon>Eukaryota</taxon>
        <taxon>Metazoa</taxon>
        <taxon>Chordata</taxon>
        <taxon>Craniata</taxon>
        <taxon>Vertebrata</taxon>
        <taxon>Euteleostomi</taxon>
        <taxon>Actinopterygii</taxon>
        <taxon>Neopterygii</taxon>
        <taxon>Teleostei</taxon>
        <taxon>Ostariophysi</taxon>
        <taxon>Siluriformes</taxon>
        <taxon>Pangasiidae</taxon>
        <taxon>Pangasius</taxon>
    </lineage>
</organism>
<gene>
    <name evidence="1" type="ORF">PDJAM_G00165550</name>
</gene>
<proteinExistence type="predicted"/>
<keyword evidence="2" id="KW-1185">Reference proteome</keyword>
<sequence length="159" mass="17509">MSLVLQVGEDDGMAHSHVAVHADARQEERRRVLDAVEEAQHIPGAAGGQVQQVDQLQRWDQAEEGVQHSQVPDEDVRRGRVSPVAVDQPQNHEVGRDPHEHVNKLHAQVEEDDLGFVAAQLVHRLFNHGDISVKDQGVIGVIGVINHLHCSETGSDVYS</sequence>
<evidence type="ECO:0000313" key="2">
    <source>
        <dbReference type="Proteomes" id="UP000830395"/>
    </source>
</evidence>